<dbReference type="InterPro" id="IPR023468">
    <property type="entry name" value="Riboflavin_kinase"/>
</dbReference>
<evidence type="ECO:0000256" key="6">
    <source>
        <dbReference type="ARBA" id="ARBA00022630"/>
    </source>
</evidence>
<comment type="caution">
    <text evidence="16">The sequence shown here is derived from an EMBL/GenBank/DDBJ whole genome shotgun (WGS) entry which is preliminary data.</text>
</comment>
<evidence type="ECO:0000256" key="5">
    <source>
        <dbReference type="ARBA" id="ARBA00017394"/>
    </source>
</evidence>
<dbReference type="EMBL" id="JAKLMC020000039">
    <property type="protein sequence ID" value="KAK5949102.1"/>
    <property type="molecule type" value="Genomic_DNA"/>
</dbReference>
<dbReference type="EC" id="2.7.1.26" evidence="4"/>
<evidence type="ECO:0000256" key="14">
    <source>
        <dbReference type="SAM" id="MobiDB-lite"/>
    </source>
</evidence>
<keyword evidence="11" id="KW-0067">ATP-binding</keyword>
<accession>A0AAN8IIG8</accession>
<evidence type="ECO:0000256" key="3">
    <source>
        <dbReference type="ARBA" id="ARBA00010108"/>
    </source>
</evidence>
<gene>
    <name evidence="16" type="primary">FMN1</name>
    <name evidence="16" type="ORF">OHC33_009843</name>
</gene>
<keyword evidence="8 16" id="KW-0808">Transferase</keyword>
<dbReference type="GO" id="GO:0009231">
    <property type="term" value="P:riboflavin biosynthetic process"/>
    <property type="evidence" value="ECO:0007669"/>
    <property type="project" value="InterPro"/>
</dbReference>
<keyword evidence="9" id="KW-0547">Nucleotide-binding</keyword>
<dbReference type="AlphaFoldDB" id="A0AAN8IIG8"/>
<dbReference type="SUPFAM" id="SSF82114">
    <property type="entry name" value="Riboflavin kinase-like"/>
    <property type="match status" value="1"/>
</dbReference>
<feature type="region of interest" description="Disordered" evidence="14">
    <location>
        <begin position="1"/>
        <end position="24"/>
    </location>
</feature>
<evidence type="ECO:0000256" key="10">
    <source>
        <dbReference type="ARBA" id="ARBA00022777"/>
    </source>
</evidence>
<evidence type="ECO:0000256" key="13">
    <source>
        <dbReference type="ARBA" id="ARBA00047880"/>
    </source>
</evidence>
<dbReference type="GO" id="GO:0009398">
    <property type="term" value="P:FMN biosynthetic process"/>
    <property type="evidence" value="ECO:0007669"/>
    <property type="project" value="TreeGrafter"/>
</dbReference>
<name>A0AAN8IIG8_9EURO</name>
<feature type="compositionally biased region" description="Basic and acidic residues" evidence="14">
    <location>
        <begin position="1"/>
        <end position="10"/>
    </location>
</feature>
<evidence type="ECO:0000256" key="9">
    <source>
        <dbReference type="ARBA" id="ARBA00022741"/>
    </source>
</evidence>
<keyword evidence="6" id="KW-0285">Flavoprotein</keyword>
<comment type="similarity">
    <text evidence="3">Belongs to the flavokinase family.</text>
</comment>
<dbReference type="Proteomes" id="UP001316803">
    <property type="component" value="Unassembled WGS sequence"/>
</dbReference>
<dbReference type="Pfam" id="PF01687">
    <property type="entry name" value="Flavokinase"/>
    <property type="match status" value="1"/>
</dbReference>
<evidence type="ECO:0000256" key="2">
    <source>
        <dbReference type="ARBA" id="ARBA00005201"/>
    </source>
</evidence>
<keyword evidence="17" id="KW-1185">Reference proteome</keyword>
<dbReference type="GO" id="GO:0005739">
    <property type="term" value="C:mitochondrion"/>
    <property type="evidence" value="ECO:0007669"/>
    <property type="project" value="TreeGrafter"/>
</dbReference>
<sequence>MRPDGPRDEYAGPDSGPEPPFPIKLQGPVIKGFGRGSKELGIPTANIPPSGLDAYPDLKTGIYFGYTSLNHPSSSSSSSSTTTTNPSDIQIYPSVLSIGYNPFYANSTRSIEIHVLHKFASDFYGSSLNLLMLGFIRPEYDYVSKESLIEDIMVDCAVAERSLGRSAWRVETGGKGEWEGWLRDFGWARGLTGEEIERVEEKVLKVGDEKL</sequence>
<dbReference type="GO" id="GO:0005524">
    <property type="term" value="F:ATP binding"/>
    <property type="evidence" value="ECO:0007669"/>
    <property type="project" value="UniProtKB-KW"/>
</dbReference>
<evidence type="ECO:0000313" key="17">
    <source>
        <dbReference type="Proteomes" id="UP001316803"/>
    </source>
</evidence>
<dbReference type="GO" id="GO:0008531">
    <property type="term" value="F:riboflavin kinase activity"/>
    <property type="evidence" value="ECO:0007669"/>
    <property type="project" value="UniProtKB-EC"/>
</dbReference>
<proteinExistence type="inferred from homology"/>
<evidence type="ECO:0000256" key="4">
    <source>
        <dbReference type="ARBA" id="ARBA00012105"/>
    </source>
</evidence>
<dbReference type="PANTHER" id="PTHR22749">
    <property type="entry name" value="RIBOFLAVIN KINASE/FMN ADENYLYLTRANSFERASE"/>
    <property type="match status" value="1"/>
</dbReference>
<dbReference type="PANTHER" id="PTHR22749:SF6">
    <property type="entry name" value="RIBOFLAVIN KINASE"/>
    <property type="match status" value="1"/>
</dbReference>
<evidence type="ECO:0000256" key="8">
    <source>
        <dbReference type="ARBA" id="ARBA00022679"/>
    </source>
</evidence>
<keyword evidence="7" id="KW-0288">FMN</keyword>
<evidence type="ECO:0000259" key="15">
    <source>
        <dbReference type="SMART" id="SM00904"/>
    </source>
</evidence>
<organism evidence="16 17">
    <name type="scientific">Knufia fluminis</name>
    <dbReference type="NCBI Taxonomy" id="191047"/>
    <lineage>
        <taxon>Eukaryota</taxon>
        <taxon>Fungi</taxon>
        <taxon>Dikarya</taxon>
        <taxon>Ascomycota</taxon>
        <taxon>Pezizomycotina</taxon>
        <taxon>Eurotiomycetes</taxon>
        <taxon>Chaetothyriomycetidae</taxon>
        <taxon>Chaetothyriales</taxon>
        <taxon>Trichomeriaceae</taxon>
        <taxon>Knufia</taxon>
    </lineage>
</organism>
<evidence type="ECO:0000256" key="1">
    <source>
        <dbReference type="ARBA" id="ARBA00003572"/>
    </source>
</evidence>
<comment type="catalytic activity">
    <reaction evidence="13">
        <text>riboflavin + ATP = FMN + ADP + H(+)</text>
        <dbReference type="Rhea" id="RHEA:14357"/>
        <dbReference type="ChEBI" id="CHEBI:15378"/>
        <dbReference type="ChEBI" id="CHEBI:30616"/>
        <dbReference type="ChEBI" id="CHEBI:57986"/>
        <dbReference type="ChEBI" id="CHEBI:58210"/>
        <dbReference type="ChEBI" id="CHEBI:456216"/>
        <dbReference type="EC" id="2.7.1.26"/>
    </reaction>
</comment>
<comment type="function">
    <text evidence="1">Catalyzes the phosphorylation of riboflavin (vitamin B2) to form flavin mononucleotide (FMN) coenzyme.</text>
</comment>
<evidence type="ECO:0000256" key="12">
    <source>
        <dbReference type="ARBA" id="ARBA00029960"/>
    </source>
</evidence>
<dbReference type="InterPro" id="IPR015865">
    <property type="entry name" value="Riboflavin_kinase_bac/euk"/>
</dbReference>
<feature type="domain" description="Riboflavin kinase" evidence="15">
    <location>
        <begin position="18"/>
        <end position="164"/>
    </location>
</feature>
<keyword evidence="10 16" id="KW-0418">Kinase</keyword>
<protein>
    <recommendedName>
        <fullName evidence="5">Riboflavin kinase</fullName>
        <ecNumber evidence="4">2.7.1.26</ecNumber>
    </recommendedName>
    <alternativeName>
        <fullName evidence="12">Flavin mononucleotide kinase 1</fullName>
    </alternativeName>
</protein>
<comment type="pathway">
    <text evidence="2">Cofactor biosynthesis; FMN biosynthesis; FMN from riboflavin (ATP route): step 1/1.</text>
</comment>
<reference evidence="16 17" key="1">
    <citation type="submission" date="2022-12" db="EMBL/GenBank/DDBJ databases">
        <title>Genomic features and morphological characterization of a novel Knufia sp. strain isolated from spacecraft assembly facility.</title>
        <authorList>
            <person name="Teixeira M."/>
            <person name="Chander A.M."/>
            <person name="Stajich J.E."/>
            <person name="Venkateswaran K."/>
        </authorList>
    </citation>
    <scope>NUCLEOTIDE SEQUENCE [LARGE SCALE GENOMIC DNA]</scope>
    <source>
        <strain evidence="16 17">FJI-L2-BK-P2</strain>
    </source>
</reference>
<evidence type="ECO:0000313" key="16">
    <source>
        <dbReference type="EMBL" id="KAK5949102.1"/>
    </source>
</evidence>
<dbReference type="Gene3D" id="2.40.30.30">
    <property type="entry name" value="Riboflavin kinase-like"/>
    <property type="match status" value="1"/>
</dbReference>
<evidence type="ECO:0000256" key="7">
    <source>
        <dbReference type="ARBA" id="ARBA00022643"/>
    </source>
</evidence>
<dbReference type="SMART" id="SM00904">
    <property type="entry name" value="Flavokinase"/>
    <property type="match status" value="1"/>
</dbReference>
<evidence type="ECO:0000256" key="11">
    <source>
        <dbReference type="ARBA" id="ARBA00022840"/>
    </source>
</evidence>
<dbReference type="InterPro" id="IPR023465">
    <property type="entry name" value="Riboflavin_kinase_dom_sf"/>
</dbReference>